<dbReference type="EMBL" id="RBVX01000033">
    <property type="protein sequence ID" value="RSL30707.1"/>
    <property type="molecule type" value="Genomic_DNA"/>
</dbReference>
<proteinExistence type="predicted"/>
<dbReference type="OrthoDB" id="5381491at2"/>
<feature type="domain" description="DUF4349" evidence="4">
    <location>
        <begin position="85"/>
        <end position="298"/>
    </location>
</feature>
<accession>A0A3R9Q023</accession>
<evidence type="ECO:0000256" key="1">
    <source>
        <dbReference type="SAM" id="Coils"/>
    </source>
</evidence>
<feature type="region of interest" description="Disordered" evidence="2">
    <location>
        <begin position="27"/>
        <end position="85"/>
    </location>
</feature>
<reference evidence="5 6" key="1">
    <citation type="submission" date="2018-10" db="EMBL/GenBank/DDBJ databases">
        <title>Draft genome sequence of Bacillus salarius IM0101, isolated from a hypersaline soil in Inner Mongolia, China.</title>
        <authorList>
            <person name="Yamprayoonswat W."/>
            <person name="Boonvisut S."/>
            <person name="Jumpathong W."/>
            <person name="Sittihan S."/>
            <person name="Ruangsuj P."/>
            <person name="Wanthongcharoen S."/>
            <person name="Thongpramul N."/>
            <person name="Pimmason S."/>
            <person name="Yu B."/>
            <person name="Yasawong M."/>
        </authorList>
    </citation>
    <scope>NUCLEOTIDE SEQUENCE [LARGE SCALE GENOMIC DNA]</scope>
    <source>
        <strain evidence="5 6">IM0101</strain>
    </source>
</reference>
<organism evidence="5 6">
    <name type="scientific">Salibacterium salarium</name>
    <dbReference type="NCBI Taxonomy" id="284579"/>
    <lineage>
        <taxon>Bacteria</taxon>
        <taxon>Bacillati</taxon>
        <taxon>Bacillota</taxon>
        <taxon>Bacilli</taxon>
        <taxon>Bacillales</taxon>
        <taxon>Bacillaceae</taxon>
    </lineage>
</organism>
<sequence>MANRTFYLLIGIIVIMFSTVVGCSNGETSKDEVAKDQANSTSGEGTGFVEETKGESGAVEESGEEAGSDDAGSGSSTEATPSSDRMVIYNGNMVIAVEDFNEAQTQIENHIEQMGGYIAESSVQKESDDERHGSLSVRIPQENFTPFLNELESTSTEVLERSTNGNDVTEEYTDLESRLRSKETEEERLLSFMEDAENTEELLQISEDLSSIQEEIEQLTGRMNYLENHVAYSTVDIQIQEKAVSSLQDQESLHIWGSAKNLFTDTLNVILSFFSGLAVFVIGLSPVLIPLLIIITAVVIFLKKKRKNLNKQE</sequence>
<dbReference type="Pfam" id="PF14257">
    <property type="entry name" value="DUF4349"/>
    <property type="match status" value="1"/>
</dbReference>
<feature type="coiled-coil region" evidence="1">
    <location>
        <begin position="202"/>
        <end position="229"/>
    </location>
</feature>
<evidence type="ECO:0000313" key="6">
    <source>
        <dbReference type="Proteomes" id="UP000275076"/>
    </source>
</evidence>
<dbReference type="Proteomes" id="UP000275076">
    <property type="component" value="Unassembled WGS sequence"/>
</dbReference>
<evidence type="ECO:0000259" key="4">
    <source>
        <dbReference type="Pfam" id="PF14257"/>
    </source>
</evidence>
<dbReference type="RefSeq" id="WP_125560129.1">
    <property type="nucleotide sequence ID" value="NZ_RBVX01000033.1"/>
</dbReference>
<keyword evidence="1" id="KW-0175">Coiled coil</keyword>
<gene>
    <name evidence="5" type="ORF">D7Z54_24735</name>
</gene>
<evidence type="ECO:0000256" key="2">
    <source>
        <dbReference type="SAM" id="MobiDB-lite"/>
    </source>
</evidence>
<feature type="transmembrane region" description="Helical" evidence="3">
    <location>
        <begin position="269"/>
        <end position="302"/>
    </location>
</feature>
<keyword evidence="3" id="KW-0472">Membrane</keyword>
<keyword evidence="3" id="KW-0812">Transmembrane</keyword>
<evidence type="ECO:0000313" key="5">
    <source>
        <dbReference type="EMBL" id="RSL30707.1"/>
    </source>
</evidence>
<protein>
    <submittedName>
        <fullName evidence="5">DUF4349 domain-containing protein</fullName>
    </submittedName>
</protein>
<dbReference type="InterPro" id="IPR025645">
    <property type="entry name" value="DUF4349"/>
</dbReference>
<keyword evidence="6" id="KW-1185">Reference proteome</keyword>
<dbReference type="InterPro" id="IPR027417">
    <property type="entry name" value="P-loop_NTPase"/>
</dbReference>
<keyword evidence="3" id="KW-1133">Transmembrane helix</keyword>
<dbReference type="AlphaFoldDB" id="A0A3R9Q023"/>
<comment type="caution">
    <text evidence="5">The sequence shown here is derived from an EMBL/GenBank/DDBJ whole genome shotgun (WGS) entry which is preliminary data.</text>
</comment>
<evidence type="ECO:0000256" key="3">
    <source>
        <dbReference type="SAM" id="Phobius"/>
    </source>
</evidence>
<dbReference type="Gene3D" id="3.40.50.300">
    <property type="entry name" value="P-loop containing nucleotide triphosphate hydrolases"/>
    <property type="match status" value="1"/>
</dbReference>
<feature type="compositionally biased region" description="Low complexity" evidence="2">
    <location>
        <begin position="69"/>
        <end position="79"/>
    </location>
</feature>
<name>A0A3R9Q023_9BACI</name>
<dbReference type="PROSITE" id="PS51257">
    <property type="entry name" value="PROKAR_LIPOPROTEIN"/>
    <property type="match status" value="1"/>
</dbReference>